<reference evidence="1" key="1">
    <citation type="submission" date="2021-01" db="EMBL/GenBank/DDBJ databases">
        <title>Whole genome shotgun sequence of Demequina activiva NBRC 110675.</title>
        <authorList>
            <person name="Komaki H."/>
            <person name="Tamura T."/>
        </authorList>
    </citation>
    <scope>NUCLEOTIDE SEQUENCE</scope>
    <source>
        <strain evidence="1">NBRC 110675</strain>
    </source>
</reference>
<dbReference type="Gene3D" id="3.40.50.300">
    <property type="entry name" value="P-loop containing nucleotide triphosphate hydrolases"/>
    <property type="match status" value="1"/>
</dbReference>
<accession>A0A919UFT2</accession>
<organism evidence="1 2">
    <name type="scientific">Demequina activiva</name>
    <dbReference type="NCBI Taxonomy" id="1582364"/>
    <lineage>
        <taxon>Bacteria</taxon>
        <taxon>Bacillati</taxon>
        <taxon>Actinomycetota</taxon>
        <taxon>Actinomycetes</taxon>
        <taxon>Micrococcales</taxon>
        <taxon>Demequinaceae</taxon>
        <taxon>Demequina</taxon>
    </lineage>
</organism>
<gene>
    <name evidence="1" type="ORF">Dac01nite_05210</name>
</gene>
<evidence type="ECO:0008006" key="3">
    <source>
        <dbReference type="Google" id="ProtNLM"/>
    </source>
</evidence>
<keyword evidence="2" id="KW-1185">Reference proteome</keyword>
<dbReference type="SUPFAM" id="SSF52540">
    <property type="entry name" value="P-loop containing nucleoside triphosphate hydrolases"/>
    <property type="match status" value="1"/>
</dbReference>
<dbReference type="Proteomes" id="UP000652354">
    <property type="component" value="Unassembled WGS sequence"/>
</dbReference>
<dbReference type="InterPro" id="IPR027417">
    <property type="entry name" value="P-loop_NTPase"/>
</dbReference>
<dbReference type="AlphaFoldDB" id="A0A919UFT2"/>
<dbReference type="RefSeq" id="WP_203653194.1">
    <property type="nucleotide sequence ID" value="NZ_BONR01000001.1"/>
</dbReference>
<proteinExistence type="predicted"/>
<evidence type="ECO:0000313" key="2">
    <source>
        <dbReference type="Proteomes" id="UP000652354"/>
    </source>
</evidence>
<name>A0A919UFT2_9MICO</name>
<sequence length="218" mass="24260">MVPQALRTVAVKATSRIGRPVIVNSYGRSGSTVLFMAIRNSASKPVLRVAPPSRDYGAQAWRLEGLRVGSGRVYKSHDRPPTRMPRGARMLYVFGDPVASTLSVIKRGSDSAEWMALHCEHLGVPRCAPEDLIGRDALRIEEHLRSWLDGELGPIAFVRYEALWEHADRISDFAGLPVTLPQRRERSTSVDQAPPALLETYAPMRELVASLPDWQVRP</sequence>
<comment type="caution">
    <text evidence="1">The sequence shown here is derived from an EMBL/GenBank/DDBJ whole genome shotgun (WGS) entry which is preliminary data.</text>
</comment>
<evidence type="ECO:0000313" key="1">
    <source>
        <dbReference type="EMBL" id="GIG53769.1"/>
    </source>
</evidence>
<dbReference type="EMBL" id="BONR01000001">
    <property type="protein sequence ID" value="GIG53769.1"/>
    <property type="molecule type" value="Genomic_DNA"/>
</dbReference>
<protein>
    <recommendedName>
        <fullName evidence="3">Sulfotransferase</fullName>
    </recommendedName>
</protein>